<dbReference type="Pfam" id="PF13409">
    <property type="entry name" value="GST_N_2"/>
    <property type="match status" value="1"/>
</dbReference>
<dbReference type="Gene3D" id="3.40.30.10">
    <property type="entry name" value="Glutaredoxin"/>
    <property type="match status" value="1"/>
</dbReference>
<dbReference type="PROSITE" id="PS50405">
    <property type="entry name" value="GST_CTER"/>
    <property type="match status" value="1"/>
</dbReference>
<sequence>MPQRLRLISHKLCPYVQRAAIVAAEKHIDFERIDIDLANKPDWFLRTSPTGKVPVLEVVDDAGKVHVLFESAVIAEYLDEISLNALLPSEPIQRARTRAWIEYASATLADIGKLYSAPDFAAFDDALRALKVRFDALENEVAGPFFNGARFGLADAAFAPVFRYLDVFERELGMTLVERGRRIAAWSEEIGIRPSVIGAVPLDYADRLLNFVIAKNSYLSRLLRDKALIAA</sequence>
<comment type="caution">
    <text evidence="3">The sequence shown here is derived from an EMBL/GenBank/DDBJ whole genome shotgun (WGS) entry which is preliminary data.</text>
</comment>
<dbReference type="EMBL" id="JAMGBD010000001">
    <property type="protein sequence ID" value="MCL6683078.1"/>
    <property type="molecule type" value="Genomic_DNA"/>
</dbReference>
<dbReference type="InterPro" id="IPR004045">
    <property type="entry name" value="Glutathione_S-Trfase_N"/>
</dbReference>
<dbReference type="InterPro" id="IPR050983">
    <property type="entry name" value="GST_Omega/HSP26"/>
</dbReference>
<evidence type="ECO:0000313" key="4">
    <source>
        <dbReference type="Proteomes" id="UP001165363"/>
    </source>
</evidence>
<evidence type="ECO:0000259" key="2">
    <source>
        <dbReference type="PROSITE" id="PS50405"/>
    </source>
</evidence>
<feature type="domain" description="GST C-terminal" evidence="2">
    <location>
        <begin position="90"/>
        <end position="219"/>
    </location>
</feature>
<dbReference type="PANTHER" id="PTHR43968:SF6">
    <property type="entry name" value="GLUTATHIONE S-TRANSFERASE OMEGA"/>
    <property type="match status" value="1"/>
</dbReference>
<accession>A0ABT0RKA8</accession>
<dbReference type="SUPFAM" id="SSF52833">
    <property type="entry name" value="Thioredoxin-like"/>
    <property type="match status" value="1"/>
</dbReference>
<protein>
    <submittedName>
        <fullName evidence="3">Glutathione S-transferase family protein</fullName>
    </submittedName>
</protein>
<organism evidence="3 4">
    <name type="scientific">Sphingomonas alba</name>
    <dbReference type="NCBI Taxonomy" id="2908208"/>
    <lineage>
        <taxon>Bacteria</taxon>
        <taxon>Pseudomonadati</taxon>
        <taxon>Pseudomonadota</taxon>
        <taxon>Alphaproteobacteria</taxon>
        <taxon>Sphingomonadales</taxon>
        <taxon>Sphingomonadaceae</taxon>
        <taxon>Sphingomonas</taxon>
    </lineage>
</organism>
<evidence type="ECO:0000259" key="1">
    <source>
        <dbReference type="PROSITE" id="PS50404"/>
    </source>
</evidence>
<dbReference type="InterPro" id="IPR010987">
    <property type="entry name" value="Glutathione-S-Trfase_C-like"/>
</dbReference>
<dbReference type="PANTHER" id="PTHR43968">
    <property type="match status" value="1"/>
</dbReference>
<dbReference type="SUPFAM" id="SSF47616">
    <property type="entry name" value="GST C-terminal domain-like"/>
    <property type="match status" value="1"/>
</dbReference>
<dbReference type="Proteomes" id="UP001165363">
    <property type="component" value="Unassembled WGS sequence"/>
</dbReference>
<dbReference type="InterPro" id="IPR036282">
    <property type="entry name" value="Glutathione-S-Trfase_C_sf"/>
</dbReference>
<dbReference type="InterPro" id="IPR040079">
    <property type="entry name" value="Glutathione_S-Trfase"/>
</dbReference>
<dbReference type="Pfam" id="PF13410">
    <property type="entry name" value="GST_C_2"/>
    <property type="match status" value="1"/>
</dbReference>
<dbReference type="SFLD" id="SFLDS00019">
    <property type="entry name" value="Glutathione_Transferase_(cytos"/>
    <property type="match status" value="1"/>
</dbReference>
<dbReference type="Gene3D" id="1.20.1050.10">
    <property type="match status" value="1"/>
</dbReference>
<dbReference type="SFLD" id="SFLDG00358">
    <property type="entry name" value="Main_(cytGST)"/>
    <property type="match status" value="1"/>
</dbReference>
<dbReference type="InterPro" id="IPR036249">
    <property type="entry name" value="Thioredoxin-like_sf"/>
</dbReference>
<reference evidence="3" key="1">
    <citation type="submission" date="2022-05" db="EMBL/GenBank/DDBJ databases">
        <authorList>
            <person name="Jo J.-H."/>
            <person name="Im W.-T."/>
        </authorList>
    </citation>
    <scope>NUCLEOTIDE SEQUENCE</scope>
    <source>
        <strain evidence="3">SE158</strain>
    </source>
</reference>
<keyword evidence="4" id="KW-1185">Reference proteome</keyword>
<name>A0ABT0RKA8_9SPHN</name>
<dbReference type="RefSeq" id="WP_249847022.1">
    <property type="nucleotide sequence ID" value="NZ_JAMGBD010000001.1"/>
</dbReference>
<dbReference type="PROSITE" id="PS50404">
    <property type="entry name" value="GST_NTER"/>
    <property type="match status" value="1"/>
</dbReference>
<evidence type="ECO:0000313" key="3">
    <source>
        <dbReference type="EMBL" id="MCL6683078.1"/>
    </source>
</evidence>
<gene>
    <name evidence="3" type="ORF">LZ536_04050</name>
</gene>
<feature type="domain" description="GST N-terminal" evidence="1">
    <location>
        <begin position="3"/>
        <end position="86"/>
    </location>
</feature>
<proteinExistence type="predicted"/>